<evidence type="ECO:0000313" key="3">
    <source>
        <dbReference type="Proteomes" id="UP001152130"/>
    </source>
</evidence>
<name>A0A9W8Q027_9HYPO</name>
<evidence type="ECO:0000256" key="1">
    <source>
        <dbReference type="SAM" id="MobiDB-lite"/>
    </source>
</evidence>
<reference evidence="2" key="1">
    <citation type="submission" date="2022-10" db="EMBL/GenBank/DDBJ databases">
        <title>Fusarium specimens isolated from Avocado Roots.</title>
        <authorList>
            <person name="Stajich J."/>
            <person name="Roper C."/>
            <person name="Heimlech-Rivalta G."/>
        </authorList>
    </citation>
    <scope>NUCLEOTIDE SEQUENCE</scope>
    <source>
        <strain evidence="2">CF00143</strain>
    </source>
</reference>
<dbReference type="Proteomes" id="UP001152130">
    <property type="component" value="Unassembled WGS sequence"/>
</dbReference>
<accession>A0A9W8Q027</accession>
<keyword evidence="3" id="KW-1185">Reference proteome</keyword>
<dbReference type="OrthoDB" id="10535453at2759"/>
<feature type="compositionally biased region" description="Basic and acidic residues" evidence="1">
    <location>
        <begin position="18"/>
        <end position="28"/>
    </location>
</feature>
<protein>
    <submittedName>
        <fullName evidence="2">Uncharacterized protein</fullName>
    </submittedName>
</protein>
<dbReference type="EMBL" id="JAPDHF010000002">
    <property type="protein sequence ID" value="KAJ4022437.1"/>
    <property type="molecule type" value="Genomic_DNA"/>
</dbReference>
<organism evidence="2 3">
    <name type="scientific">Fusarium irregulare</name>
    <dbReference type="NCBI Taxonomy" id="2494466"/>
    <lineage>
        <taxon>Eukaryota</taxon>
        <taxon>Fungi</taxon>
        <taxon>Dikarya</taxon>
        <taxon>Ascomycota</taxon>
        <taxon>Pezizomycotina</taxon>
        <taxon>Sordariomycetes</taxon>
        <taxon>Hypocreomycetidae</taxon>
        <taxon>Hypocreales</taxon>
        <taxon>Nectriaceae</taxon>
        <taxon>Fusarium</taxon>
        <taxon>Fusarium incarnatum-equiseti species complex</taxon>
    </lineage>
</organism>
<feature type="compositionally biased region" description="Polar residues" evidence="1">
    <location>
        <begin position="1"/>
        <end position="17"/>
    </location>
</feature>
<proteinExistence type="predicted"/>
<dbReference type="AlphaFoldDB" id="A0A9W8Q027"/>
<feature type="region of interest" description="Disordered" evidence="1">
    <location>
        <begin position="1"/>
        <end position="70"/>
    </location>
</feature>
<sequence length="157" mass="17335">MSGTPTFRQARNHSTAEMSKRRIIRDGTDSGGVSTNPSLKPHENAPPETDSDTPLVPHTKRRRMASLANINGDALPSILDEPFLLPPTMITTNPFPPEIHAESNEEDLRKIGPCKLVDMAEDTKDADFVDDNDDQKSQKSQKSRKSQKSQMVKPNSG</sequence>
<comment type="caution">
    <text evidence="2">The sequence shown here is derived from an EMBL/GenBank/DDBJ whole genome shotgun (WGS) entry which is preliminary data.</text>
</comment>
<feature type="region of interest" description="Disordered" evidence="1">
    <location>
        <begin position="122"/>
        <end position="157"/>
    </location>
</feature>
<gene>
    <name evidence="2" type="ORF">NW766_001472</name>
</gene>
<evidence type="ECO:0000313" key="2">
    <source>
        <dbReference type="EMBL" id="KAJ4022437.1"/>
    </source>
</evidence>